<dbReference type="Proteomes" id="UP001265746">
    <property type="component" value="Unassembled WGS sequence"/>
</dbReference>
<organism evidence="2 3">
    <name type="scientific">Phomopsis amygdali</name>
    <name type="common">Fusicoccum amygdali</name>
    <dbReference type="NCBI Taxonomy" id="1214568"/>
    <lineage>
        <taxon>Eukaryota</taxon>
        <taxon>Fungi</taxon>
        <taxon>Dikarya</taxon>
        <taxon>Ascomycota</taxon>
        <taxon>Pezizomycotina</taxon>
        <taxon>Sordariomycetes</taxon>
        <taxon>Sordariomycetidae</taxon>
        <taxon>Diaporthales</taxon>
        <taxon>Diaporthaceae</taxon>
        <taxon>Diaporthe</taxon>
    </lineage>
</organism>
<dbReference type="EMBL" id="JAUJFL010000004">
    <property type="protein sequence ID" value="KAK2604915.1"/>
    <property type="molecule type" value="Genomic_DNA"/>
</dbReference>
<evidence type="ECO:0000313" key="3">
    <source>
        <dbReference type="Proteomes" id="UP001265746"/>
    </source>
</evidence>
<protein>
    <submittedName>
        <fullName evidence="2">Uncharacterized protein</fullName>
    </submittedName>
</protein>
<reference evidence="2" key="1">
    <citation type="submission" date="2023-06" db="EMBL/GenBank/DDBJ databases">
        <authorList>
            <person name="Noh H."/>
        </authorList>
    </citation>
    <scope>NUCLEOTIDE SEQUENCE</scope>
    <source>
        <strain evidence="2">DUCC20226</strain>
    </source>
</reference>
<sequence length="241" mass="27339">MAPKSDQGGSQTGFDVLDSVHKGNEHDPPPPPTHRDDTAEEAALAEEQRNAWILRNLGYLQSFDVRGLHQLPLLSRLWGYDFGWYGLSIMSKIADLTMLAGRRLNPQEMSVFASHTARGVVAASYDRPIAIGATSFALWRGWSSYRMPFYQPKFTTWVHPQASRRPFLSSLAWHSARVGIYGLFGLSAYKLFSDRYIDYMLVNFAEDALKFDPALKKINQDMNNNLDRLRSEGARRHGKTE</sequence>
<proteinExistence type="predicted"/>
<feature type="compositionally biased region" description="Basic and acidic residues" evidence="1">
    <location>
        <begin position="18"/>
        <end position="37"/>
    </location>
</feature>
<keyword evidence="3" id="KW-1185">Reference proteome</keyword>
<dbReference type="AlphaFoldDB" id="A0AAD9W4G6"/>
<comment type="caution">
    <text evidence="2">The sequence shown here is derived from an EMBL/GenBank/DDBJ whole genome shotgun (WGS) entry which is preliminary data.</text>
</comment>
<gene>
    <name evidence="2" type="ORF">N8I77_007806</name>
</gene>
<evidence type="ECO:0000313" key="2">
    <source>
        <dbReference type="EMBL" id="KAK2604915.1"/>
    </source>
</evidence>
<name>A0AAD9W4G6_PHOAM</name>
<feature type="region of interest" description="Disordered" evidence="1">
    <location>
        <begin position="1"/>
        <end position="41"/>
    </location>
</feature>
<evidence type="ECO:0000256" key="1">
    <source>
        <dbReference type="SAM" id="MobiDB-lite"/>
    </source>
</evidence>
<accession>A0AAD9W4G6</accession>